<protein>
    <submittedName>
        <fullName evidence="8">Transcriptional repressor</fullName>
    </submittedName>
</protein>
<evidence type="ECO:0000256" key="4">
    <source>
        <dbReference type="ARBA" id="ARBA00023015"/>
    </source>
</evidence>
<evidence type="ECO:0000313" key="8">
    <source>
        <dbReference type="EMBL" id="GLI38700.1"/>
    </source>
</evidence>
<dbReference type="PANTHER" id="PTHR33202">
    <property type="entry name" value="ZINC UPTAKE REGULATION PROTEIN"/>
    <property type="match status" value="1"/>
</dbReference>
<keyword evidence="2" id="KW-0678">Repressor</keyword>
<feature type="binding site" evidence="7">
    <location>
        <position position="105"/>
    </location>
    <ligand>
        <name>Zn(2+)</name>
        <dbReference type="ChEBI" id="CHEBI:29105"/>
    </ligand>
</feature>
<dbReference type="PANTHER" id="PTHR33202:SF8">
    <property type="entry name" value="PEROXIDE-RESPONSIVE REPRESSOR PERR"/>
    <property type="match status" value="1"/>
</dbReference>
<dbReference type="Gene3D" id="1.10.10.10">
    <property type="entry name" value="Winged helix-like DNA-binding domain superfamily/Winged helix DNA-binding domain"/>
    <property type="match status" value="1"/>
</dbReference>
<sequence>MAKQRDHNQEQIDAFAQACRNAGLRLTHQRLEIYRELAAATDHPSAEVLHQRLRRRIPTLSLDTVYRTLATFARHGLINRVETVESQSRFEAKGMRHHHLICSRCREIIDFQWPAIDATALPEEIAPWGRIDTRNVVVYGICRTCLE</sequence>
<dbReference type="Gene3D" id="3.30.1490.190">
    <property type="match status" value="1"/>
</dbReference>
<organism evidence="8 9">
    <name type="scientific">Geobacter hydrogenophilus</name>
    <dbReference type="NCBI Taxonomy" id="40983"/>
    <lineage>
        <taxon>Bacteria</taxon>
        <taxon>Pseudomonadati</taxon>
        <taxon>Thermodesulfobacteriota</taxon>
        <taxon>Desulfuromonadia</taxon>
        <taxon>Geobacterales</taxon>
        <taxon>Geobacteraceae</taxon>
        <taxon>Geobacter</taxon>
    </lineage>
</organism>
<name>A0A9W6LD74_9BACT</name>
<feature type="binding site" evidence="7">
    <location>
        <position position="145"/>
    </location>
    <ligand>
        <name>Zn(2+)</name>
        <dbReference type="ChEBI" id="CHEBI:29105"/>
    </ligand>
</feature>
<dbReference type="Pfam" id="PF01475">
    <property type="entry name" value="FUR"/>
    <property type="match status" value="1"/>
</dbReference>
<feature type="binding site" evidence="7">
    <location>
        <position position="142"/>
    </location>
    <ligand>
        <name>Zn(2+)</name>
        <dbReference type="ChEBI" id="CHEBI:29105"/>
    </ligand>
</feature>
<reference evidence="8" key="1">
    <citation type="submission" date="2022-12" db="EMBL/GenBank/DDBJ databases">
        <title>Reference genome sequencing for broad-spectrum identification of bacterial and archaeal isolates by mass spectrometry.</title>
        <authorList>
            <person name="Sekiguchi Y."/>
            <person name="Tourlousse D.M."/>
        </authorList>
    </citation>
    <scope>NUCLEOTIDE SEQUENCE</scope>
    <source>
        <strain evidence="8">H2</strain>
    </source>
</reference>
<proteinExistence type="inferred from homology"/>
<comment type="cofactor">
    <cofactor evidence="7">
        <name>Zn(2+)</name>
        <dbReference type="ChEBI" id="CHEBI:29105"/>
    </cofactor>
    <text evidence="7">Binds 1 zinc ion per subunit.</text>
</comment>
<dbReference type="GO" id="GO:0003700">
    <property type="term" value="F:DNA-binding transcription factor activity"/>
    <property type="evidence" value="ECO:0007669"/>
    <property type="project" value="InterPro"/>
</dbReference>
<dbReference type="GO" id="GO:0008270">
    <property type="term" value="F:zinc ion binding"/>
    <property type="evidence" value="ECO:0007669"/>
    <property type="project" value="TreeGrafter"/>
</dbReference>
<dbReference type="RefSeq" id="WP_214185031.1">
    <property type="nucleotide sequence ID" value="NZ_BSDS01000001.1"/>
</dbReference>
<dbReference type="GO" id="GO:1900376">
    <property type="term" value="P:regulation of secondary metabolite biosynthetic process"/>
    <property type="evidence" value="ECO:0007669"/>
    <property type="project" value="TreeGrafter"/>
</dbReference>
<evidence type="ECO:0000256" key="3">
    <source>
        <dbReference type="ARBA" id="ARBA00022833"/>
    </source>
</evidence>
<dbReference type="EMBL" id="BSDS01000001">
    <property type="protein sequence ID" value="GLI38700.1"/>
    <property type="molecule type" value="Genomic_DNA"/>
</dbReference>
<keyword evidence="5" id="KW-0238">DNA-binding</keyword>
<keyword evidence="3 7" id="KW-0862">Zinc</keyword>
<evidence type="ECO:0000256" key="6">
    <source>
        <dbReference type="ARBA" id="ARBA00023163"/>
    </source>
</evidence>
<evidence type="ECO:0000256" key="2">
    <source>
        <dbReference type="ARBA" id="ARBA00022491"/>
    </source>
</evidence>
<dbReference type="CDD" id="cd07153">
    <property type="entry name" value="Fur_like"/>
    <property type="match status" value="1"/>
</dbReference>
<comment type="similarity">
    <text evidence="1">Belongs to the Fur family.</text>
</comment>
<feature type="binding site" evidence="7">
    <location>
        <position position="102"/>
    </location>
    <ligand>
        <name>Zn(2+)</name>
        <dbReference type="ChEBI" id="CHEBI:29105"/>
    </ligand>
</feature>
<dbReference type="InterPro" id="IPR036388">
    <property type="entry name" value="WH-like_DNA-bd_sf"/>
</dbReference>
<dbReference type="InterPro" id="IPR002481">
    <property type="entry name" value="FUR"/>
</dbReference>
<keyword evidence="7" id="KW-0479">Metal-binding</keyword>
<evidence type="ECO:0000256" key="7">
    <source>
        <dbReference type="PIRSR" id="PIRSR602481-1"/>
    </source>
</evidence>
<dbReference type="InterPro" id="IPR043135">
    <property type="entry name" value="Fur_C"/>
</dbReference>
<dbReference type="InterPro" id="IPR036390">
    <property type="entry name" value="WH_DNA-bd_sf"/>
</dbReference>
<dbReference type="Proteomes" id="UP001144352">
    <property type="component" value="Unassembled WGS sequence"/>
</dbReference>
<dbReference type="SUPFAM" id="SSF46785">
    <property type="entry name" value="Winged helix' DNA-binding domain"/>
    <property type="match status" value="1"/>
</dbReference>
<evidence type="ECO:0000313" key="9">
    <source>
        <dbReference type="Proteomes" id="UP001144352"/>
    </source>
</evidence>
<dbReference type="GO" id="GO:0045892">
    <property type="term" value="P:negative regulation of DNA-templated transcription"/>
    <property type="evidence" value="ECO:0007669"/>
    <property type="project" value="TreeGrafter"/>
</dbReference>
<dbReference type="AlphaFoldDB" id="A0A9W6LD74"/>
<comment type="caution">
    <text evidence="8">The sequence shown here is derived from an EMBL/GenBank/DDBJ whole genome shotgun (WGS) entry which is preliminary data.</text>
</comment>
<keyword evidence="4" id="KW-0805">Transcription regulation</keyword>
<keyword evidence="9" id="KW-1185">Reference proteome</keyword>
<gene>
    <name evidence="8" type="ORF">GHYDROH2_22010</name>
</gene>
<evidence type="ECO:0000256" key="1">
    <source>
        <dbReference type="ARBA" id="ARBA00007957"/>
    </source>
</evidence>
<evidence type="ECO:0000256" key="5">
    <source>
        <dbReference type="ARBA" id="ARBA00023125"/>
    </source>
</evidence>
<dbReference type="GO" id="GO:0000976">
    <property type="term" value="F:transcription cis-regulatory region binding"/>
    <property type="evidence" value="ECO:0007669"/>
    <property type="project" value="TreeGrafter"/>
</dbReference>
<keyword evidence="6" id="KW-0804">Transcription</keyword>
<accession>A0A9W6LD74</accession>